<evidence type="ECO:0000256" key="1">
    <source>
        <dbReference type="ARBA" id="ARBA00004383"/>
    </source>
</evidence>
<protein>
    <submittedName>
        <fullName evidence="12">Membrane fusion protein, multidrug efflux system</fullName>
    </submittedName>
</protein>
<feature type="domain" description="p-hydroxybenzoic acid efflux pump subunit AaeA-like beta-barrel" evidence="11">
    <location>
        <begin position="254"/>
        <end position="339"/>
    </location>
</feature>
<dbReference type="Pfam" id="PF25885">
    <property type="entry name" value="HH_EMRA"/>
    <property type="match status" value="1"/>
</dbReference>
<feature type="domain" description="Multidrug export protein EmrA/FarA alpha-helical hairpin" evidence="10">
    <location>
        <begin position="97"/>
        <end position="217"/>
    </location>
</feature>
<dbReference type="SUPFAM" id="SSF111369">
    <property type="entry name" value="HlyD-like secretion proteins"/>
    <property type="match status" value="1"/>
</dbReference>
<dbReference type="PANTHER" id="PTHR30386">
    <property type="entry name" value="MEMBRANE FUSION SUBUNIT OF EMRAB-TOLC MULTIDRUG EFFLUX PUMP"/>
    <property type="match status" value="1"/>
</dbReference>
<evidence type="ECO:0000256" key="6">
    <source>
        <dbReference type="ARBA" id="ARBA00022692"/>
    </source>
</evidence>
<keyword evidence="6 9" id="KW-0812">Transmembrane</keyword>
<dbReference type="GO" id="GO:0046677">
    <property type="term" value="P:response to antibiotic"/>
    <property type="evidence" value="ECO:0007669"/>
    <property type="project" value="UniProtKB-ARBA"/>
</dbReference>
<evidence type="ECO:0000313" key="12">
    <source>
        <dbReference type="EMBL" id="SHG06273.1"/>
    </source>
</evidence>
<evidence type="ECO:0000256" key="9">
    <source>
        <dbReference type="SAM" id="Phobius"/>
    </source>
</evidence>
<keyword evidence="13" id="KW-1185">Reference proteome</keyword>
<dbReference type="FunFam" id="2.40.30.170:FF:000003">
    <property type="entry name" value="Multidrug resistance protein A"/>
    <property type="match status" value="1"/>
</dbReference>
<name>A0A1M5GRL3_9GAMM</name>
<keyword evidence="5" id="KW-0997">Cell inner membrane</keyword>
<sequence>MVNKIMQDNVENTAAPKKTQRKKGLIILFGIVVLGAIGTAWYYESFVVGNQTTDDAYVEGNIVSITPETVGTVTQITADDGDFVEKGQVLVRFDKADADLEYENSKAKLAQAVRQVRAMFNNVTQAEAVVDANKIALHKAERDYDRRKNMVKAGGLSQEDLSHAKDMVDSAQTQLAVAIEQLKAQSSMISGTTVETHPIVQSAITDVKQAYLTKQRTDIVAPVTGYVARRQVQLGQRVSPSSTLMAVVPLNDVWVDANFKETQLNSMRIGQPVSLISDLYGDEVVFHGTVESLGIGTGSAFSVLPAQNATGNWIKIVQRLPVRIKLDTHDITSHPLRIGLSMNVDVDTSNTSGKLLSTISPEKPRFDTNAYDKPMENIQQIISQIIKDNDVQLSHASTNK</sequence>
<evidence type="ECO:0000256" key="2">
    <source>
        <dbReference type="ARBA" id="ARBA00009477"/>
    </source>
</evidence>
<evidence type="ECO:0000256" key="7">
    <source>
        <dbReference type="ARBA" id="ARBA00022989"/>
    </source>
</evidence>
<organism evidence="12 13">
    <name type="scientific">Marinomonas polaris DSM 16579</name>
    <dbReference type="NCBI Taxonomy" id="1122206"/>
    <lineage>
        <taxon>Bacteria</taxon>
        <taxon>Pseudomonadati</taxon>
        <taxon>Pseudomonadota</taxon>
        <taxon>Gammaproteobacteria</taxon>
        <taxon>Oceanospirillales</taxon>
        <taxon>Oceanospirillaceae</taxon>
        <taxon>Marinomonas</taxon>
    </lineage>
</organism>
<dbReference type="Gene3D" id="2.40.50.100">
    <property type="match status" value="1"/>
</dbReference>
<feature type="transmembrane region" description="Helical" evidence="9">
    <location>
        <begin position="25"/>
        <end position="43"/>
    </location>
</feature>
<proteinExistence type="inferred from homology"/>
<evidence type="ECO:0000256" key="4">
    <source>
        <dbReference type="ARBA" id="ARBA00022475"/>
    </source>
</evidence>
<dbReference type="Pfam" id="PF25963">
    <property type="entry name" value="Beta-barrel_AAEA"/>
    <property type="match status" value="1"/>
</dbReference>
<dbReference type="EMBL" id="FQVF01000015">
    <property type="protein sequence ID" value="SHG06273.1"/>
    <property type="molecule type" value="Genomic_DNA"/>
</dbReference>
<dbReference type="InterPro" id="IPR050739">
    <property type="entry name" value="MFP"/>
</dbReference>
<evidence type="ECO:0000259" key="11">
    <source>
        <dbReference type="Pfam" id="PF25963"/>
    </source>
</evidence>
<keyword evidence="8 9" id="KW-0472">Membrane</keyword>
<keyword evidence="4" id="KW-1003">Cell membrane</keyword>
<comment type="similarity">
    <text evidence="2">Belongs to the membrane fusion protein (MFP) (TC 8.A.1) family.</text>
</comment>
<dbReference type="AlphaFoldDB" id="A0A1M5GRL3"/>
<gene>
    <name evidence="12" type="ORF">SAMN02745753_03188</name>
</gene>
<comment type="subcellular location">
    <subcellularLocation>
        <location evidence="1">Cell inner membrane</location>
        <topology evidence="1">Single-pass membrane protein</topology>
        <orientation evidence="1">Periplasmic side</orientation>
    </subcellularLocation>
</comment>
<evidence type="ECO:0000256" key="5">
    <source>
        <dbReference type="ARBA" id="ARBA00022519"/>
    </source>
</evidence>
<dbReference type="Gene3D" id="2.40.30.170">
    <property type="match status" value="1"/>
</dbReference>
<evidence type="ECO:0000256" key="3">
    <source>
        <dbReference type="ARBA" id="ARBA00022448"/>
    </source>
</evidence>
<dbReference type="STRING" id="1122206.SAMN02745753_03188"/>
<dbReference type="GO" id="GO:0005886">
    <property type="term" value="C:plasma membrane"/>
    <property type="evidence" value="ECO:0007669"/>
    <property type="project" value="UniProtKB-SubCell"/>
</dbReference>
<dbReference type="PANTHER" id="PTHR30386:SF19">
    <property type="entry name" value="MULTIDRUG EXPORT PROTEIN EMRA-RELATED"/>
    <property type="match status" value="1"/>
</dbReference>
<accession>A0A1M5GRL3</accession>
<dbReference type="GO" id="GO:0015721">
    <property type="term" value="P:bile acid and bile salt transport"/>
    <property type="evidence" value="ECO:0007669"/>
    <property type="project" value="UniProtKB-ARBA"/>
</dbReference>
<dbReference type="InterPro" id="IPR058633">
    <property type="entry name" value="EmrA/FarA_HH"/>
</dbReference>
<evidence type="ECO:0000256" key="8">
    <source>
        <dbReference type="ARBA" id="ARBA00023136"/>
    </source>
</evidence>
<dbReference type="OrthoDB" id="9811754at2"/>
<keyword evidence="7 9" id="KW-1133">Transmembrane helix</keyword>
<reference evidence="13" key="1">
    <citation type="submission" date="2016-11" db="EMBL/GenBank/DDBJ databases">
        <authorList>
            <person name="Varghese N."/>
            <person name="Submissions S."/>
        </authorList>
    </citation>
    <scope>NUCLEOTIDE SEQUENCE [LARGE SCALE GENOMIC DNA]</scope>
    <source>
        <strain evidence="13">DSM 16579</strain>
    </source>
</reference>
<keyword evidence="3" id="KW-0813">Transport</keyword>
<dbReference type="GO" id="GO:1990961">
    <property type="term" value="P:xenobiotic detoxification by transmembrane export across the plasma membrane"/>
    <property type="evidence" value="ECO:0007669"/>
    <property type="project" value="UniProtKB-ARBA"/>
</dbReference>
<dbReference type="Proteomes" id="UP000184517">
    <property type="component" value="Unassembled WGS sequence"/>
</dbReference>
<evidence type="ECO:0000259" key="10">
    <source>
        <dbReference type="Pfam" id="PF25885"/>
    </source>
</evidence>
<evidence type="ECO:0000313" key="13">
    <source>
        <dbReference type="Proteomes" id="UP000184517"/>
    </source>
</evidence>
<dbReference type="InterPro" id="IPR058634">
    <property type="entry name" value="AaeA-lik-b-barrel"/>
</dbReference>